<dbReference type="Proteomes" id="UP000177982">
    <property type="component" value="Unassembled WGS sequence"/>
</dbReference>
<feature type="transmembrane region" description="Helical" evidence="1">
    <location>
        <begin position="81"/>
        <end position="99"/>
    </location>
</feature>
<evidence type="ECO:0000256" key="1">
    <source>
        <dbReference type="SAM" id="Phobius"/>
    </source>
</evidence>
<dbReference type="AlphaFoldDB" id="A0A1G2L5X1"/>
<dbReference type="SUPFAM" id="SSF53756">
    <property type="entry name" value="UDP-Glycosyltransferase/glycogen phosphorylase"/>
    <property type="match status" value="1"/>
</dbReference>
<name>A0A1G2L5X1_9BACT</name>
<dbReference type="InterPro" id="IPR001296">
    <property type="entry name" value="Glyco_trans_1"/>
</dbReference>
<dbReference type="PANTHER" id="PTHR12526:SF622">
    <property type="entry name" value="GLYCOSYLTRANSFERASE (GROUP I)"/>
    <property type="match status" value="1"/>
</dbReference>
<feature type="domain" description="Glycosyl transferase family 1" evidence="2">
    <location>
        <begin position="191"/>
        <end position="355"/>
    </location>
</feature>
<organism evidence="3 4">
    <name type="scientific">Candidatus Sungbacteria bacterium RIFCSPLOWO2_01_FULL_47_10</name>
    <dbReference type="NCBI Taxonomy" id="1802276"/>
    <lineage>
        <taxon>Bacteria</taxon>
        <taxon>Candidatus Sungiibacteriota</taxon>
    </lineage>
</organism>
<dbReference type="GO" id="GO:0016757">
    <property type="term" value="F:glycosyltransferase activity"/>
    <property type="evidence" value="ECO:0007669"/>
    <property type="project" value="InterPro"/>
</dbReference>
<evidence type="ECO:0000313" key="3">
    <source>
        <dbReference type="EMBL" id="OHA07067.1"/>
    </source>
</evidence>
<dbReference type="Gene3D" id="3.40.50.2000">
    <property type="entry name" value="Glycogen Phosphorylase B"/>
    <property type="match status" value="2"/>
</dbReference>
<dbReference type="Pfam" id="PF00534">
    <property type="entry name" value="Glycos_transf_1"/>
    <property type="match status" value="1"/>
</dbReference>
<accession>A0A1G2L5X1</accession>
<keyword evidence="1" id="KW-0812">Transmembrane</keyword>
<evidence type="ECO:0000259" key="2">
    <source>
        <dbReference type="Pfam" id="PF00534"/>
    </source>
</evidence>
<evidence type="ECO:0000313" key="4">
    <source>
        <dbReference type="Proteomes" id="UP000177982"/>
    </source>
</evidence>
<dbReference type="EMBL" id="MHQO01000017">
    <property type="protein sequence ID" value="OHA07067.1"/>
    <property type="molecule type" value="Genomic_DNA"/>
</dbReference>
<reference evidence="3 4" key="1">
    <citation type="journal article" date="2016" name="Nat. Commun.">
        <title>Thousands of microbial genomes shed light on interconnected biogeochemical processes in an aquifer system.</title>
        <authorList>
            <person name="Anantharaman K."/>
            <person name="Brown C.T."/>
            <person name="Hug L.A."/>
            <person name="Sharon I."/>
            <person name="Castelle C.J."/>
            <person name="Probst A.J."/>
            <person name="Thomas B.C."/>
            <person name="Singh A."/>
            <person name="Wilkins M.J."/>
            <person name="Karaoz U."/>
            <person name="Brodie E.L."/>
            <person name="Williams K.H."/>
            <person name="Hubbard S.S."/>
            <person name="Banfield J.F."/>
        </authorList>
    </citation>
    <scope>NUCLEOTIDE SEQUENCE [LARGE SCALE GENOMIC DNA]</scope>
</reference>
<gene>
    <name evidence="3" type="ORF">A2934_03730</name>
</gene>
<dbReference type="PANTHER" id="PTHR12526">
    <property type="entry name" value="GLYCOSYLTRANSFERASE"/>
    <property type="match status" value="1"/>
</dbReference>
<protein>
    <recommendedName>
        <fullName evidence="2">Glycosyl transferase family 1 domain-containing protein</fullName>
    </recommendedName>
</protein>
<keyword evidence="1" id="KW-0472">Membrane</keyword>
<proteinExistence type="predicted"/>
<sequence>MKLLYIANERIPTDRANGLQIMKTCEAFAKNGIGVELFLPNRKTWAMNEDPFEYYRVDPVFTIRKIPCIDLIPYLSFLGPVPYWLIAVSFSLSAVFYAASRKRDILYFRHDPILFWFLIFFRRNCVGEFHFLARKAYQRFFHRLKLVVVINRAAKEKYDAIPGVKEKVVWAPDGVSVEDFDIKLSQSQARLRLGIGEKDRIVVYTGHFYRWKGIDTLIKAASLLPKNILVLLVGGETPQDSPLSKENLPSNIKKVGQKKYAEVPVYLKAADVLVLTGTKKDDRSNLYTSPLKLFEYMASGSPIVASDTAAIREVLEHKKNAWLVSADDARALSDGIMNMLGDSKLNAALAAQARKDVENYSWEKRAVRIIQAVIAE</sequence>
<keyword evidence="1" id="KW-1133">Transmembrane helix</keyword>
<comment type="caution">
    <text evidence="3">The sequence shown here is derived from an EMBL/GenBank/DDBJ whole genome shotgun (WGS) entry which is preliminary data.</text>
</comment>